<evidence type="ECO:0000256" key="2">
    <source>
        <dbReference type="ARBA" id="ARBA00022448"/>
    </source>
</evidence>
<keyword evidence="4 7" id="KW-0812">Transmembrane</keyword>
<feature type="transmembrane region" description="Helical" evidence="7">
    <location>
        <begin position="162"/>
        <end position="180"/>
    </location>
</feature>
<keyword evidence="5 7" id="KW-1133">Transmembrane helix</keyword>
<comment type="subcellular location">
    <subcellularLocation>
        <location evidence="1 7">Cell membrane</location>
        <topology evidence="1 7">Multi-pass membrane protein</topology>
    </subcellularLocation>
</comment>
<evidence type="ECO:0000256" key="3">
    <source>
        <dbReference type="ARBA" id="ARBA00022475"/>
    </source>
</evidence>
<dbReference type="PANTHER" id="PTHR30193">
    <property type="entry name" value="ABC TRANSPORTER PERMEASE PROTEIN"/>
    <property type="match status" value="1"/>
</dbReference>
<evidence type="ECO:0000256" key="5">
    <source>
        <dbReference type="ARBA" id="ARBA00022989"/>
    </source>
</evidence>
<evidence type="ECO:0000256" key="4">
    <source>
        <dbReference type="ARBA" id="ARBA00022692"/>
    </source>
</evidence>
<keyword evidence="2 7" id="KW-0813">Transport</keyword>
<dbReference type="PANTHER" id="PTHR30193:SF37">
    <property type="entry name" value="INNER MEMBRANE ABC TRANSPORTER PERMEASE PROTEIN YCJO"/>
    <property type="match status" value="1"/>
</dbReference>
<evidence type="ECO:0000256" key="7">
    <source>
        <dbReference type="RuleBase" id="RU363032"/>
    </source>
</evidence>
<dbReference type="SUPFAM" id="SSF161098">
    <property type="entry name" value="MetI-like"/>
    <property type="match status" value="1"/>
</dbReference>
<feature type="transmembrane region" description="Helical" evidence="7">
    <location>
        <begin position="261"/>
        <end position="282"/>
    </location>
</feature>
<comment type="similarity">
    <text evidence="7">Belongs to the binding-protein-dependent transport system permease family.</text>
</comment>
<dbReference type="Proteomes" id="UP000502248">
    <property type="component" value="Chromosome"/>
</dbReference>
<dbReference type="GO" id="GO:0055085">
    <property type="term" value="P:transmembrane transport"/>
    <property type="evidence" value="ECO:0007669"/>
    <property type="project" value="InterPro"/>
</dbReference>
<protein>
    <submittedName>
        <fullName evidence="9">Sugar ABC transporter permease</fullName>
    </submittedName>
</protein>
<dbReference type="InterPro" id="IPR051393">
    <property type="entry name" value="ABC_transporter_permease"/>
</dbReference>
<dbReference type="GO" id="GO:0005886">
    <property type="term" value="C:plasma membrane"/>
    <property type="evidence" value="ECO:0007669"/>
    <property type="project" value="UniProtKB-SubCell"/>
</dbReference>
<keyword evidence="10" id="KW-1185">Reference proteome</keyword>
<dbReference type="Pfam" id="PF00528">
    <property type="entry name" value="BPD_transp_1"/>
    <property type="match status" value="1"/>
</dbReference>
<keyword evidence="6 7" id="KW-0472">Membrane</keyword>
<feature type="transmembrane region" description="Helical" evidence="7">
    <location>
        <begin position="206"/>
        <end position="226"/>
    </location>
</feature>
<dbReference type="KEGG" id="cheb:HH215_19710"/>
<keyword evidence="3" id="KW-1003">Cell membrane</keyword>
<dbReference type="EMBL" id="CP051680">
    <property type="protein sequence ID" value="QJD85181.1"/>
    <property type="molecule type" value="Genomic_DNA"/>
</dbReference>
<evidence type="ECO:0000313" key="10">
    <source>
        <dbReference type="Proteomes" id="UP000502248"/>
    </source>
</evidence>
<gene>
    <name evidence="9" type="ORF">HH215_19710</name>
</gene>
<sequence>MIGKRLYPYFFIYPALLVYLVLFIFPTLFSFVYSFTDWNAYRDNIRFTGLDNFTKIVTNGDLMLSIGNTVLFAVVTSIGKNALGLLLAVALCSRIGMKRLFRTVFFLPTVLSFIVVGVLFTALLHPEGFLNQFLGEVGLGWLRQEWLVDRNVVMFTVSFVDVWKGTGFHMIIFMAGLLAIPRDYGEAAQIDGANALQEFFRIKLPLMMQAVSVNIVLSLIAGFKVFEQVFVLTNGGPGYASSVLNSIAFQMFGDGRWGLGTAMNLVLFLLITAISFVTLAYFKRKEVDI</sequence>
<dbReference type="PROSITE" id="PS50928">
    <property type="entry name" value="ABC_TM1"/>
    <property type="match status" value="1"/>
</dbReference>
<feature type="transmembrane region" description="Helical" evidence="7">
    <location>
        <begin position="70"/>
        <end position="92"/>
    </location>
</feature>
<organism evidence="9 10">
    <name type="scientific">Cohnella herbarum</name>
    <dbReference type="NCBI Taxonomy" id="2728023"/>
    <lineage>
        <taxon>Bacteria</taxon>
        <taxon>Bacillati</taxon>
        <taxon>Bacillota</taxon>
        <taxon>Bacilli</taxon>
        <taxon>Bacillales</taxon>
        <taxon>Paenibacillaceae</taxon>
        <taxon>Cohnella</taxon>
    </lineage>
</organism>
<dbReference type="SUPFAM" id="SSF160964">
    <property type="entry name" value="MalF N-terminal region-like"/>
    <property type="match status" value="1"/>
</dbReference>
<dbReference type="AlphaFoldDB" id="A0A7Z2VKY0"/>
<evidence type="ECO:0000313" key="9">
    <source>
        <dbReference type="EMBL" id="QJD85181.1"/>
    </source>
</evidence>
<dbReference type="InterPro" id="IPR035906">
    <property type="entry name" value="MetI-like_sf"/>
</dbReference>
<dbReference type="Gene3D" id="1.10.3720.10">
    <property type="entry name" value="MetI-like"/>
    <property type="match status" value="1"/>
</dbReference>
<feature type="transmembrane region" description="Helical" evidence="7">
    <location>
        <begin position="104"/>
        <end position="124"/>
    </location>
</feature>
<dbReference type="RefSeq" id="WP_169281447.1">
    <property type="nucleotide sequence ID" value="NZ_CP051680.1"/>
</dbReference>
<proteinExistence type="inferred from homology"/>
<reference evidence="9 10" key="1">
    <citation type="submission" date="2020-04" db="EMBL/GenBank/DDBJ databases">
        <title>Genome sequencing of novel species.</title>
        <authorList>
            <person name="Heo J."/>
            <person name="Kim S.-J."/>
            <person name="Kim J.-S."/>
            <person name="Hong S.-B."/>
            <person name="Kwon S.-W."/>
        </authorList>
    </citation>
    <scope>NUCLEOTIDE SEQUENCE [LARGE SCALE GENOMIC DNA]</scope>
    <source>
        <strain evidence="9 10">MFER-1</strain>
    </source>
</reference>
<feature type="transmembrane region" description="Helical" evidence="7">
    <location>
        <begin position="12"/>
        <end position="33"/>
    </location>
</feature>
<dbReference type="InterPro" id="IPR000515">
    <property type="entry name" value="MetI-like"/>
</dbReference>
<evidence type="ECO:0000259" key="8">
    <source>
        <dbReference type="PROSITE" id="PS50928"/>
    </source>
</evidence>
<feature type="domain" description="ABC transmembrane type-1" evidence="8">
    <location>
        <begin position="66"/>
        <end position="278"/>
    </location>
</feature>
<accession>A0A7Z2VKY0</accession>
<evidence type="ECO:0000256" key="6">
    <source>
        <dbReference type="ARBA" id="ARBA00023136"/>
    </source>
</evidence>
<dbReference type="CDD" id="cd06261">
    <property type="entry name" value="TM_PBP2"/>
    <property type="match status" value="1"/>
</dbReference>
<evidence type="ECO:0000256" key="1">
    <source>
        <dbReference type="ARBA" id="ARBA00004651"/>
    </source>
</evidence>
<name>A0A7Z2VKY0_9BACL</name>